<dbReference type="AlphaFoldDB" id="A0AAN7UPV1"/>
<evidence type="ECO:0000259" key="2">
    <source>
        <dbReference type="Pfam" id="PF06985"/>
    </source>
</evidence>
<accession>A0AAN7UPV1</accession>
<keyword evidence="4" id="KW-1185">Reference proteome</keyword>
<dbReference type="PANTHER" id="PTHR33112:SF16">
    <property type="entry name" value="HETEROKARYON INCOMPATIBILITY DOMAIN-CONTAINING PROTEIN"/>
    <property type="match status" value="1"/>
</dbReference>
<feature type="signal peptide" evidence="1">
    <location>
        <begin position="1"/>
        <end position="24"/>
    </location>
</feature>
<keyword evidence="1" id="KW-0732">Signal</keyword>
<name>A0AAN7UPV1_9PEZI</name>
<dbReference type="PANTHER" id="PTHR33112">
    <property type="entry name" value="DOMAIN PROTEIN, PUTATIVE-RELATED"/>
    <property type="match status" value="1"/>
</dbReference>
<gene>
    <name evidence="3" type="ORF">RRF57_006211</name>
</gene>
<dbReference type="InterPro" id="IPR010730">
    <property type="entry name" value="HET"/>
</dbReference>
<feature type="domain" description="Heterokaryon incompatibility" evidence="2">
    <location>
        <begin position="243"/>
        <end position="355"/>
    </location>
</feature>
<comment type="caution">
    <text evidence="3">The sequence shown here is derived from an EMBL/GenBank/DDBJ whole genome shotgun (WGS) entry which is preliminary data.</text>
</comment>
<sequence length="376" mass="42574">MNGRIPYLHPILHILLLILDPLSSSHDGNLCFRCRGLELSHEFFKIKVNHNLPPNDLGVQFRIDFGTLTQIRDSETTCKLCELISSSVNDLPPEERQDDVRCHLYWEVDGRTLDGDDSQVICTRRLRIGWDAEWSNKYTAHIILAAPKNYDKSDVDYSSRVDDTSRFLGRRIGRNIGKKTLIREFLQLCQSGHERCKEHLGIGDPFAQTLQRSYFGVIDIENQNLVPLDTRKTEDGSFEFAPYAAVSYVWGVSNSQRYSTRKANISIRRKSGGLAEVISSLLLALRQSIDLVHSMGIRYIWIDSLCIVQDSGRNFDLNAKAMHSIYGNFTITICAAEGKDATTGLLALDKTPNKKLQILPKGPVSYFIDHVRSVLT</sequence>
<dbReference type="EMBL" id="JAWHQM010000016">
    <property type="protein sequence ID" value="KAK5630496.1"/>
    <property type="molecule type" value="Genomic_DNA"/>
</dbReference>
<evidence type="ECO:0000313" key="4">
    <source>
        <dbReference type="Proteomes" id="UP001305414"/>
    </source>
</evidence>
<proteinExistence type="predicted"/>
<dbReference type="Proteomes" id="UP001305414">
    <property type="component" value="Unassembled WGS sequence"/>
</dbReference>
<reference evidence="3 4" key="1">
    <citation type="submission" date="2023-10" db="EMBL/GenBank/DDBJ databases">
        <title>Draft genome sequence of Xylaria bambusicola isolate GMP-LS, the root and basal stem rot pathogen of sugarcane in Indonesia.</title>
        <authorList>
            <person name="Selvaraj P."/>
            <person name="Muralishankar V."/>
            <person name="Muruganantham S."/>
            <person name="Sp S."/>
            <person name="Haryani S."/>
            <person name="Lau K.J.X."/>
            <person name="Naqvi N.I."/>
        </authorList>
    </citation>
    <scope>NUCLEOTIDE SEQUENCE [LARGE SCALE GENOMIC DNA]</scope>
    <source>
        <strain evidence="3">GMP-LS</strain>
    </source>
</reference>
<evidence type="ECO:0000256" key="1">
    <source>
        <dbReference type="SAM" id="SignalP"/>
    </source>
</evidence>
<evidence type="ECO:0000313" key="3">
    <source>
        <dbReference type="EMBL" id="KAK5630496.1"/>
    </source>
</evidence>
<protein>
    <recommendedName>
        <fullName evidence="2">Heterokaryon incompatibility domain-containing protein</fullName>
    </recommendedName>
</protein>
<feature type="chain" id="PRO_5043017414" description="Heterokaryon incompatibility domain-containing protein" evidence="1">
    <location>
        <begin position="25"/>
        <end position="376"/>
    </location>
</feature>
<dbReference type="Pfam" id="PF06985">
    <property type="entry name" value="HET"/>
    <property type="match status" value="1"/>
</dbReference>
<organism evidence="3 4">
    <name type="scientific">Xylaria bambusicola</name>
    <dbReference type="NCBI Taxonomy" id="326684"/>
    <lineage>
        <taxon>Eukaryota</taxon>
        <taxon>Fungi</taxon>
        <taxon>Dikarya</taxon>
        <taxon>Ascomycota</taxon>
        <taxon>Pezizomycotina</taxon>
        <taxon>Sordariomycetes</taxon>
        <taxon>Xylariomycetidae</taxon>
        <taxon>Xylariales</taxon>
        <taxon>Xylariaceae</taxon>
        <taxon>Xylaria</taxon>
    </lineage>
</organism>